<dbReference type="GO" id="GO:0010468">
    <property type="term" value="P:regulation of gene expression"/>
    <property type="evidence" value="ECO:0007669"/>
    <property type="project" value="InterPro"/>
</dbReference>
<proteinExistence type="predicted"/>
<dbReference type="EMBL" id="JAAIUW010000011">
    <property type="protein sequence ID" value="KAF7809256.1"/>
    <property type="molecule type" value="Genomic_DNA"/>
</dbReference>
<organism evidence="1 2">
    <name type="scientific">Senna tora</name>
    <dbReference type="NCBI Taxonomy" id="362788"/>
    <lineage>
        <taxon>Eukaryota</taxon>
        <taxon>Viridiplantae</taxon>
        <taxon>Streptophyta</taxon>
        <taxon>Embryophyta</taxon>
        <taxon>Tracheophyta</taxon>
        <taxon>Spermatophyta</taxon>
        <taxon>Magnoliopsida</taxon>
        <taxon>eudicotyledons</taxon>
        <taxon>Gunneridae</taxon>
        <taxon>Pentapetalae</taxon>
        <taxon>rosids</taxon>
        <taxon>fabids</taxon>
        <taxon>Fabales</taxon>
        <taxon>Fabaceae</taxon>
        <taxon>Caesalpinioideae</taxon>
        <taxon>Cassia clade</taxon>
        <taxon>Senna</taxon>
    </lineage>
</organism>
<dbReference type="OrthoDB" id="1924990at2759"/>
<accession>A0A834W882</accession>
<dbReference type="Proteomes" id="UP000634136">
    <property type="component" value="Unassembled WGS sequence"/>
</dbReference>
<protein>
    <submittedName>
        <fullName evidence="1">Protein PLASTID REDOX INSENSITIVE 2, chloroplastic-like</fullName>
    </submittedName>
</protein>
<dbReference type="AlphaFoldDB" id="A0A834W882"/>
<keyword evidence="2" id="KW-1185">Reference proteome</keyword>
<name>A0A834W882_9FABA</name>
<evidence type="ECO:0000313" key="2">
    <source>
        <dbReference type="Proteomes" id="UP000634136"/>
    </source>
</evidence>
<dbReference type="PANTHER" id="PTHR35987:SF3">
    <property type="entry name" value="PROTEIN PLASTID REDOX INSENSITIVE 2-LIKE ISOFORM X1"/>
    <property type="match status" value="1"/>
</dbReference>
<dbReference type="InterPro" id="IPR039349">
    <property type="entry name" value="PRIN2"/>
</dbReference>
<gene>
    <name evidence="1" type="ORF">G2W53_035999</name>
</gene>
<reference evidence="1" key="1">
    <citation type="submission" date="2020-09" db="EMBL/GenBank/DDBJ databases">
        <title>Genome-Enabled Discovery of Anthraquinone Biosynthesis in Senna tora.</title>
        <authorList>
            <person name="Kang S.-H."/>
            <person name="Pandey R.P."/>
            <person name="Lee C.-M."/>
            <person name="Sim J.-S."/>
            <person name="Jeong J.-T."/>
            <person name="Choi B.-S."/>
            <person name="Jung M."/>
            <person name="Ginzburg D."/>
            <person name="Zhao K."/>
            <person name="Won S.Y."/>
            <person name="Oh T.-J."/>
            <person name="Yu Y."/>
            <person name="Kim N.-H."/>
            <person name="Lee O.R."/>
            <person name="Lee T.-H."/>
            <person name="Bashyal P."/>
            <person name="Kim T.-S."/>
            <person name="Lee W.-H."/>
            <person name="Kawkins C."/>
            <person name="Kim C.-K."/>
            <person name="Kim J.S."/>
            <person name="Ahn B.O."/>
            <person name="Rhee S.Y."/>
            <person name="Sohng J.K."/>
        </authorList>
    </citation>
    <scope>NUCLEOTIDE SEQUENCE</scope>
    <source>
        <tissue evidence="1">Leaf</tissue>
    </source>
</reference>
<comment type="caution">
    <text evidence="1">The sequence shown here is derived from an EMBL/GenBank/DDBJ whole genome shotgun (WGS) entry which is preliminary data.</text>
</comment>
<sequence length="174" mass="19484">MVLSASPLSLLSHPSPSLTLSPAKIHSSNSLILRTPYLILRLSSSLPLSPALSLVPLSRRNIFACIVGASPTHKYVYPDPIPEFAESETRKFRAELLERLSGYKDEFGDELHAVVDVCAQCLERNVLEKMREQGYNFLVSLLTLRSSRKLIKDSSIQHAVALCLRSRELLRLEK</sequence>
<dbReference type="PANTHER" id="PTHR35987">
    <property type="entry name" value="PROTEIN PLASTID REDOX INSENSITIVE 2, CHLOROPLASTIC-RELATED"/>
    <property type="match status" value="1"/>
</dbReference>
<evidence type="ECO:0000313" key="1">
    <source>
        <dbReference type="EMBL" id="KAF7809256.1"/>
    </source>
</evidence>